<reference evidence="1 2" key="2">
    <citation type="journal article" date="2016" name="Genome Announc.">
        <title>Draft Genome Sequence of Zhouia amylolytica AD3, Isolated from Tidal Flat Sediment.</title>
        <authorList>
            <person name="Jia B."/>
            <person name="Jin H.M."/>
            <person name="Lee H.J."/>
            <person name="Jeon C.O."/>
        </authorList>
    </citation>
    <scope>NUCLEOTIDE SEQUENCE [LARGE SCALE GENOMIC DNA]</scope>
    <source>
        <strain evidence="1 2">AD3</strain>
    </source>
</reference>
<dbReference type="Proteomes" id="UP000018850">
    <property type="component" value="Unassembled WGS sequence"/>
</dbReference>
<proteinExistence type="predicted"/>
<reference evidence="2" key="1">
    <citation type="submission" date="2013-11" db="EMBL/GenBank/DDBJ databases">
        <title>Draft genome sequence from a member of Zhouia, isolated tidal flat.</title>
        <authorList>
            <person name="Jin H."/>
            <person name="Jeon C.O."/>
        </authorList>
    </citation>
    <scope>NUCLEOTIDE SEQUENCE [LARGE SCALE GENOMIC DNA]</scope>
    <source>
        <strain evidence="2">AD3</strain>
    </source>
</reference>
<keyword evidence="2" id="KW-1185">Reference proteome</keyword>
<dbReference type="EMBL" id="AYXY01000019">
    <property type="protein sequence ID" value="ETN95700.1"/>
    <property type="molecule type" value="Genomic_DNA"/>
</dbReference>
<dbReference type="RefSeq" id="WP_038264231.1">
    <property type="nucleotide sequence ID" value="NZ_AYXY01000019.1"/>
</dbReference>
<sequence length="238" mass="28264">MKTINNSLLIAFLFLPLYVISLSAQNNKTAVYHWFDDVVGIENTAIYTGVQYKEVYRTYGDKHKFLFSYDFLNGDIMYEGQMFEDVMMKYDVYEHNVIVKLNGKFGESVFRLIRNHINQFSIRGHIFYNITQDEEFLGFYEILSDQNSNITLLKKYRKKAEKKLNKDNVYYEFTEEPAQYVLHYFGEYYDISNYKDLVQISKKSQPEMSQYVRKNKMLLDIDADSFYIGAMSVLAEQQ</sequence>
<protein>
    <submittedName>
        <fullName evidence="1">Uncharacterized protein</fullName>
    </submittedName>
</protein>
<dbReference type="AlphaFoldDB" id="W2UNF2"/>
<dbReference type="STRING" id="376730.SAMN04487906_0905"/>
<organism evidence="1 2">
    <name type="scientific">Zhouia amylolytica AD3</name>
    <dbReference type="NCBI Taxonomy" id="1286632"/>
    <lineage>
        <taxon>Bacteria</taxon>
        <taxon>Pseudomonadati</taxon>
        <taxon>Bacteroidota</taxon>
        <taxon>Flavobacteriia</taxon>
        <taxon>Flavobacteriales</taxon>
        <taxon>Flavobacteriaceae</taxon>
        <taxon>Zhouia</taxon>
    </lineage>
</organism>
<gene>
    <name evidence="1" type="ORF">P278_14220</name>
</gene>
<evidence type="ECO:0000313" key="2">
    <source>
        <dbReference type="Proteomes" id="UP000018850"/>
    </source>
</evidence>
<evidence type="ECO:0000313" key="1">
    <source>
        <dbReference type="EMBL" id="ETN95700.1"/>
    </source>
</evidence>
<name>W2UNF2_9FLAO</name>
<comment type="caution">
    <text evidence="1">The sequence shown here is derived from an EMBL/GenBank/DDBJ whole genome shotgun (WGS) entry which is preliminary data.</text>
</comment>
<accession>W2UNF2</accession>